<protein>
    <submittedName>
        <fullName evidence="2">Zinc transporter, ZIP family</fullName>
    </submittedName>
</protein>
<dbReference type="Proteomes" id="UP000242930">
    <property type="component" value="Unassembled WGS sequence"/>
</dbReference>
<evidence type="ECO:0000256" key="1">
    <source>
        <dbReference type="SAM" id="Phobius"/>
    </source>
</evidence>
<keyword evidence="3" id="KW-1185">Reference proteome</keyword>
<dbReference type="AlphaFoldDB" id="A0A1H7CT29"/>
<feature type="transmembrane region" description="Helical" evidence="1">
    <location>
        <begin position="215"/>
        <end position="235"/>
    </location>
</feature>
<organism evidence="2 3">
    <name type="scientific">Pseudomonas linyingensis</name>
    <dbReference type="NCBI Taxonomy" id="915471"/>
    <lineage>
        <taxon>Bacteria</taxon>
        <taxon>Pseudomonadati</taxon>
        <taxon>Pseudomonadota</taxon>
        <taxon>Gammaproteobacteria</taxon>
        <taxon>Pseudomonadales</taxon>
        <taxon>Pseudomonadaceae</taxon>
        <taxon>Pseudomonas</taxon>
    </lineage>
</organism>
<feature type="transmembrane region" description="Helical" evidence="1">
    <location>
        <begin position="186"/>
        <end position="203"/>
    </location>
</feature>
<evidence type="ECO:0000313" key="3">
    <source>
        <dbReference type="Proteomes" id="UP000242930"/>
    </source>
</evidence>
<evidence type="ECO:0000313" key="2">
    <source>
        <dbReference type="EMBL" id="SEJ90332.1"/>
    </source>
</evidence>
<keyword evidence="1" id="KW-1133">Transmembrane helix</keyword>
<feature type="transmembrane region" description="Helical" evidence="1">
    <location>
        <begin position="67"/>
        <end position="91"/>
    </location>
</feature>
<keyword evidence="1" id="KW-0812">Transmembrane</keyword>
<name>A0A1H7CT29_9PSED</name>
<feature type="transmembrane region" description="Helical" evidence="1">
    <location>
        <begin position="111"/>
        <end position="134"/>
    </location>
</feature>
<feature type="transmembrane region" description="Helical" evidence="1">
    <location>
        <begin position="41"/>
        <end position="60"/>
    </location>
</feature>
<feature type="transmembrane region" description="Helical" evidence="1">
    <location>
        <begin position="155"/>
        <end position="180"/>
    </location>
</feature>
<dbReference type="EMBL" id="FNZE01000027">
    <property type="protein sequence ID" value="SEJ90332.1"/>
    <property type="molecule type" value="Genomic_DNA"/>
</dbReference>
<proteinExistence type="predicted"/>
<sequence>MNPWLHILGLTLLPGLAMPLGGLIASREHIHPRWLETELRHAVLAFGAGALLAAVALVLVPAGMRGLPVWLTALCFAGGGVAFMLVDRLLASHRTSASQAVDMLLDYIPEALALGAAVALGSPGGLLLAGLMALQNLPEGFNAYRELHRDARFGTGYILGLFTLIALLGPLAGFSGYLWLAPHPGVVNAIMLFASGGILYSVFEDIAPQVPLQRHWLPPLGAVAGFLLGMVGQALTGA</sequence>
<keyword evidence="1" id="KW-0472">Membrane</keyword>
<dbReference type="RefSeq" id="WP_212633264.1">
    <property type="nucleotide sequence ID" value="NZ_FNZE01000027.1"/>
</dbReference>
<gene>
    <name evidence="2" type="ORF">SAMN05216201_1279</name>
</gene>
<reference evidence="3" key="1">
    <citation type="submission" date="2016-10" db="EMBL/GenBank/DDBJ databases">
        <authorList>
            <person name="Varghese N."/>
            <person name="Submissions S."/>
        </authorList>
    </citation>
    <scope>NUCLEOTIDE SEQUENCE [LARGE SCALE GENOMIC DNA]</scope>
    <source>
        <strain evidence="3">LMG 25967</strain>
    </source>
</reference>
<accession>A0A1H7CT29</accession>
<dbReference type="STRING" id="915471.SAMN05216201_1279"/>